<reference evidence="1 2" key="1">
    <citation type="journal article" date="2015" name="BMC Genomics">
        <title>Insights from the genome of Ophiocordyceps polyrhachis-furcata to pathogenicity and host specificity in insect fungi.</title>
        <authorList>
            <person name="Wichadakul D."/>
            <person name="Kobmoo N."/>
            <person name="Ingsriswang S."/>
            <person name="Tangphatsornruang S."/>
            <person name="Chantasingh D."/>
            <person name="Luangsa-ard J.J."/>
            <person name="Eurwilaichitr L."/>
        </authorList>
    </citation>
    <scope>NUCLEOTIDE SEQUENCE [LARGE SCALE GENOMIC DNA]</scope>
    <source>
        <strain evidence="1 2">BCC 54312</strain>
    </source>
</reference>
<name>A0A367LIU4_9HYPO</name>
<keyword evidence="2" id="KW-1185">Reference proteome</keyword>
<feature type="non-terminal residue" evidence="1">
    <location>
        <position position="59"/>
    </location>
</feature>
<comment type="caution">
    <text evidence="1">The sequence shown here is derived from an EMBL/GenBank/DDBJ whole genome shotgun (WGS) entry which is preliminary data.</text>
</comment>
<protein>
    <submittedName>
        <fullName evidence="1">Uncharacterized protein</fullName>
    </submittedName>
</protein>
<proteinExistence type="predicted"/>
<evidence type="ECO:0000313" key="2">
    <source>
        <dbReference type="Proteomes" id="UP000253664"/>
    </source>
</evidence>
<gene>
    <name evidence="1" type="ORF">L249_5979</name>
</gene>
<dbReference type="AlphaFoldDB" id="A0A367LIU4"/>
<dbReference type="Proteomes" id="UP000253664">
    <property type="component" value="Unassembled WGS sequence"/>
</dbReference>
<accession>A0A367LIU4</accession>
<organism evidence="1 2">
    <name type="scientific">Ophiocordyceps polyrhachis-furcata BCC 54312</name>
    <dbReference type="NCBI Taxonomy" id="1330021"/>
    <lineage>
        <taxon>Eukaryota</taxon>
        <taxon>Fungi</taxon>
        <taxon>Dikarya</taxon>
        <taxon>Ascomycota</taxon>
        <taxon>Pezizomycotina</taxon>
        <taxon>Sordariomycetes</taxon>
        <taxon>Hypocreomycetidae</taxon>
        <taxon>Hypocreales</taxon>
        <taxon>Ophiocordycipitaceae</taxon>
        <taxon>Ophiocordyceps</taxon>
    </lineage>
</organism>
<evidence type="ECO:0000313" key="1">
    <source>
        <dbReference type="EMBL" id="RCI14339.1"/>
    </source>
</evidence>
<feature type="non-terminal residue" evidence="1">
    <location>
        <position position="1"/>
    </location>
</feature>
<dbReference type="EMBL" id="LKCN02000004">
    <property type="protein sequence ID" value="RCI14339.1"/>
    <property type="molecule type" value="Genomic_DNA"/>
</dbReference>
<sequence>ILLAVVLGLKSIAAYPNPSILRGASPKALIPLLPLHERLETPALRLRPPKGLGRPYSST</sequence>